<dbReference type="InterPro" id="IPR000825">
    <property type="entry name" value="SUF_FeS_clus_asmbl_SufBD_core"/>
</dbReference>
<protein>
    <recommendedName>
        <fullName evidence="5">Iron-sulfur cluster assembly protein</fullName>
    </recommendedName>
</protein>
<feature type="domain" description="SUF system FeS cluster assembly SufBD N-terminal" evidence="2">
    <location>
        <begin position="117"/>
        <end position="262"/>
    </location>
</feature>
<comment type="caution">
    <text evidence="3">The sequence shown here is derived from an EMBL/GenBank/DDBJ whole genome shotgun (WGS) entry which is preliminary data.</text>
</comment>
<dbReference type="EMBL" id="JALJOT010000001">
    <property type="protein sequence ID" value="KAK9918381.1"/>
    <property type="molecule type" value="Genomic_DNA"/>
</dbReference>
<organism evidence="3 4">
    <name type="scientific">Coccomyxa subellipsoidea</name>
    <dbReference type="NCBI Taxonomy" id="248742"/>
    <lineage>
        <taxon>Eukaryota</taxon>
        <taxon>Viridiplantae</taxon>
        <taxon>Chlorophyta</taxon>
        <taxon>core chlorophytes</taxon>
        <taxon>Trebouxiophyceae</taxon>
        <taxon>Trebouxiophyceae incertae sedis</taxon>
        <taxon>Coccomyxaceae</taxon>
        <taxon>Coccomyxa</taxon>
    </lineage>
</organism>
<dbReference type="SUPFAM" id="SSF101960">
    <property type="entry name" value="Stabilizer of iron transporter SufD"/>
    <property type="match status" value="1"/>
</dbReference>
<reference evidence="3 4" key="1">
    <citation type="journal article" date="2024" name="Nat. Commun.">
        <title>Phylogenomics reveals the evolutionary origins of lichenization in chlorophyte algae.</title>
        <authorList>
            <person name="Puginier C."/>
            <person name="Libourel C."/>
            <person name="Otte J."/>
            <person name="Skaloud P."/>
            <person name="Haon M."/>
            <person name="Grisel S."/>
            <person name="Petersen M."/>
            <person name="Berrin J.G."/>
            <person name="Delaux P.M."/>
            <person name="Dal Grande F."/>
            <person name="Keller J."/>
        </authorList>
    </citation>
    <scope>NUCLEOTIDE SEQUENCE [LARGE SCALE GENOMIC DNA]</scope>
    <source>
        <strain evidence="3 4">SAG 216-7</strain>
    </source>
</reference>
<accession>A0ABR2Z3U0</accession>
<evidence type="ECO:0000259" key="1">
    <source>
        <dbReference type="Pfam" id="PF01458"/>
    </source>
</evidence>
<dbReference type="Pfam" id="PF19295">
    <property type="entry name" value="SufBD_N"/>
    <property type="match status" value="1"/>
</dbReference>
<keyword evidence="4" id="KW-1185">Reference proteome</keyword>
<dbReference type="InterPro" id="IPR055346">
    <property type="entry name" value="Fe-S_cluster_assembly_SufBD"/>
</dbReference>
<evidence type="ECO:0000313" key="4">
    <source>
        <dbReference type="Proteomes" id="UP001491310"/>
    </source>
</evidence>
<dbReference type="Proteomes" id="UP001491310">
    <property type="component" value="Unassembled WGS sequence"/>
</dbReference>
<evidence type="ECO:0008006" key="5">
    <source>
        <dbReference type="Google" id="ProtNLM"/>
    </source>
</evidence>
<gene>
    <name evidence="3" type="ORF">WJX75_003661</name>
</gene>
<dbReference type="Pfam" id="PF01458">
    <property type="entry name" value="SUFBD_core"/>
    <property type="match status" value="1"/>
</dbReference>
<name>A0ABR2Z3U0_9CHLO</name>
<sequence>METLCAQQGLSAQGSTFTARQGQRFVPGPASCSGRQHLPRAAQGLSKGQTYIQNGSRSCRARSINGKQPVVQITVSAEGPNGAPQESLGVVAEDGWIARTLAAYRKDADNAQTLPGPLEEMRMDCTAALRTQRMPTTRNEEYRFTDITPILQLEPQVAASATVLPGEAIAALVEASPLKEAAARVVVIDGVVARQLSDTDRLPQQVFVGSLRDAPTLPAAQHLGKQARLRGSPFALVNGATAEDVLCIDVPEGVTVEGPIHVLYITSGASSTVAPRLLCMLGADSSAEVIEEFVGPAKGADTHFSNAVAEMDLAERAQLKHGYVALEGRRALHMKGTLVRQAALSSYRLTEARLGGRLTRQDIFIEQVGEETQTDMGSFLLCGDEQLHDLHSKLRLEHPRGTANQLHKCIVAAGRGRGVFDGAVKVEQKAQKTDAGQLSRNLLLVPRATVNVKPNLQIVADDVKCTHGCAVSDLEESQLFYFRARGVDAATARKVLVYSFGAEVTGNFAYAELRARIQAAVDKTLASVPVLEEPNAQIA</sequence>
<dbReference type="InterPro" id="IPR037284">
    <property type="entry name" value="SUF_FeS_clus_asmbl_SufBD_sf"/>
</dbReference>
<evidence type="ECO:0000313" key="3">
    <source>
        <dbReference type="EMBL" id="KAK9918381.1"/>
    </source>
</evidence>
<feature type="domain" description="SUF system FeS cluster assembly SufBD core" evidence="1">
    <location>
        <begin position="265"/>
        <end position="500"/>
    </location>
</feature>
<proteinExistence type="predicted"/>
<dbReference type="InterPro" id="IPR045595">
    <property type="entry name" value="SufBD_N"/>
</dbReference>
<dbReference type="PANTHER" id="PTHR43575:SF1">
    <property type="entry name" value="PROTEIN ABCI7, CHLOROPLASTIC"/>
    <property type="match status" value="1"/>
</dbReference>
<dbReference type="PANTHER" id="PTHR43575">
    <property type="entry name" value="PROTEIN ABCI7, CHLOROPLASTIC"/>
    <property type="match status" value="1"/>
</dbReference>
<evidence type="ECO:0000259" key="2">
    <source>
        <dbReference type="Pfam" id="PF19295"/>
    </source>
</evidence>